<dbReference type="GO" id="GO:0003887">
    <property type="term" value="F:DNA-directed DNA polymerase activity"/>
    <property type="evidence" value="ECO:0007669"/>
    <property type="project" value="UniProtKB-KW"/>
</dbReference>
<name>E0XRQ1_9GAMM</name>
<evidence type="ECO:0000256" key="1">
    <source>
        <dbReference type="ARBA" id="ARBA00007705"/>
    </source>
</evidence>
<dbReference type="PANTHER" id="PTHR10133:SF27">
    <property type="entry name" value="DNA POLYMERASE NU"/>
    <property type="match status" value="1"/>
</dbReference>
<protein>
    <recommendedName>
        <fullName evidence="4">DNA polymerase I</fullName>
        <ecNumber evidence="3">2.7.7.7</ecNumber>
    </recommendedName>
</protein>
<dbReference type="Gene3D" id="1.20.1060.10">
    <property type="entry name" value="Taq DNA Polymerase, Chain T, domain 4"/>
    <property type="match status" value="1"/>
</dbReference>
<keyword evidence="8" id="KW-0239">DNA-directed DNA polymerase</keyword>
<keyword evidence="12" id="KW-0378">Hydrolase</keyword>
<dbReference type="GO" id="GO:0004527">
    <property type="term" value="F:exonuclease activity"/>
    <property type="evidence" value="ECO:0007669"/>
    <property type="project" value="UniProtKB-KW"/>
</dbReference>
<keyword evidence="12" id="KW-0269">Exonuclease</keyword>
<accession>E0XRQ1</accession>
<dbReference type="PROSITE" id="PS00447">
    <property type="entry name" value="DNA_POLYMERASE_A"/>
    <property type="match status" value="1"/>
</dbReference>
<evidence type="ECO:0000256" key="8">
    <source>
        <dbReference type="ARBA" id="ARBA00022932"/>
    </source>
</evidence>
<dbReference type="GO" id="GO:0006302">
    <property type="term" value="P:double-strand break repair"/>
    <property type="evidence" value="ECO:0007669"/>
    <property type="project" value="TreeGrafter"/>
</dbReference>
<evidence type="ECO:0000256" key="4">
    <source>
        <dbReference type="ARBA" id="ARBA00020311"/>
    </source>
</evidence>
<organism evidence="12">
    <name type="scientific">uncultured gamma proteobacterium HF0070_03O15</name>
    <dbReference type="NCBI Taxonomy" id="710982"/>
    <lineage>
        <taxon>Bacteria</taxon>
        <taxon>Pseudomonadati</taxon>
        <taxon>Pseudomonadota</taxon>
        <taxon>Gammaproteobacteria</taxon>
        <taxon>environmental samples</taxon>
    </lineage>
</organism>
<evidence type="ECO:0000256" key="3">
    <source>
        <dbReference type="ARBA" id="ARBA00012417"/>
    </source>
</evidence>
<dbReference type="EC" id="2.7.7.7" evidence="3"/>
<evidence type="ECO:0000313" key="12">
    <source>
        <dbReference type="EMBL" id="ADI17092.1"/>
    </source>
</evidence>
<reference evidence="12" key="1">
    <citation type="journal article" date="2011" name="Environ. Microbiol.">
        <title>Time-series analyses of Monterey Bay coastal microbial picoplankton using a 'genome proxy' microarray.</title>
        <authorList>
            <person name="Rich V.I."/>
            <person name="Pham V.D."/>
            <person name="Eppley J."/>
            <person name="Shi Y."/>
            <person name="DeLong E.F."/>
        </authorList>
    </citation>
    <scope>NUCLEOTIDE SEQUENCE</scope>
</reference>
<proteinExistence type="inferred from homology"/>
<sequence length="454" mass="51414">MLAKDIEVLLELDQVLERKLRNAQLDRAFTLECRALPAMAQMWRVGLPWNREELDQCRIDYEDDIKELGNEFIRELDNDLPSGKKLPRNEDGSFNLRAKDQGSKRLGTKKYAGFNIKSSKQLLEKLELVLGYTPVNNDGKPSVAKDALKNCAADSPTIQTLMTWKRREKRRQMIESIQDKMSNDGFVRASYMQLGADTGRMSSIKPNNQQIPRDSEFRQCVQAPQGWKIVDADFSQMELRLAAALAKDKNMTAAFQRGEDLHDYTAEQMGCDRQIAKSANFGLLYGAGAEGLRKYAGSSGVIMTNDEAVKIRDNWLTTYSGIRDWQREMNYLSRSTEGDEWPETRVPVSNMRRFLKGDLNRTTVRCNTPIQGAGAAILKCALGNLWDKVKETGEDKVRIAAAVHDELILLVKEDLADDWAEILKTTMENAEAKWLDDVPALAEVSIGDRWSEVH</sequence>
<evidence type="ECO:0000256" key="5">
    <source>
        <dbReference type="ARBA" id="ARBA00022679"/>
    </source>
</evidence>
<keyword evidence="12" id="KW-0540">Nuclease</keyword>
<evidence type="ECO:0000256" key="10">
    <source>
        <dbReference type="ARBA" id="ARBA00049244"/>
    </source>
</evidence>
<evidence type="ECO:0000259" key="11">
    <source>
        <dbReference type="SMART" id="SM00482"/>
    </source>
</evidence>
<keyword evidence="7" id="KW-0235">DNA replication</keyword>
<comment type="similarity">
    <text evidence="1">Belongs to the DNA polymerase type-A family.</text>
</comment>
<dbReference type="Gene3D" id="3.30.70.370">
    <property type="match status" value="1"/>
</dbReference>
<dbReference type="Gene3D" id="1.10.150.20">
    <property type="entry name" value="5' to 3' exonuclease, C-terminal subdomain"/>
    <property type="match status" value="1"/>
</dbReference>
<dbReference type="InterPro" id="IPR001098">
    <property type="entry name" value="DNA-dir_DNA_pol_A_palm_dom"/>
</dbReference>
<dbReference type="InterPro" id="IPR043502">
    <property type="entry name" value="DNA/RNA_pol_sf"/>
</dbReference>
<dbReference type="PRINTS" id="PR00868">
    <property type="entry name" value="DNAPOLI"/>
</dbReference>
<keyword evidence="5" id="KW-0808">Transferase</keyword>
<evidence type="ECO:0000256" key="7">
    <source>
        <dbReference type="ARBA" id="ARBA00022705"/>
    </source>
</evidence>
<dbReference type="InterPro" id="IPR002298">
    <property type="entry name" value="DNA_polymerase_A"/>
</dbReference>
<comment type="subunit">
    <text evidence="2">Single-chain monomer with multiple functions.</text>
</comment>
<dbReference type="Pfam" id="PF00476">
    <property type="entry name" value="DNA_pol_A"/>
    <property type="match status" value="1"/>
</dbReference>
<dbReference type="AlphaFoldDB" id="E0XRQ1"/>
<dbReference type="InterPro" id="IPR019760">
    <property type="entry name" value="DNA-dir_DNA_pol_A_CS"/>
</dbReference>
<dbReference type="PANTHER" id="PTHR10133">
    <property type="entry name" value="DNA POLYMERASE I"/>
    <property type="match status" value="1"/>
</dbReference>
<dbReference type="SMART" id="SM00482">
    <property type="entry name" value="POLAc"/>
    <property type="match status" value="1"/>
</dbReference>
<comment type="catalytic activity">
    <reaction evidence="10">
        <text>DNA(n) + a 2'-deoxyribonucleoside 5'-triphosphate = DNA(n+1) + diphosphate</text>
        <dbReference type="Rhea" id="RHEA:22508"/>
        <dbReference type="Rhea" id="RHEA-COMP:17339"/>
        <dbReference type="Rhea" id="RHEA-COMP:17340"/>
        <dbReference type="ChEBI" id="CHEBI:33019"/>
        <dbReference type="ChEBI" id="CHEBI:61560"/>
        <dbReference type="ChEBI" id="CHEBI:173112"/>
        <dbReference type="EC" id="2.7.7.7"/>
    </reaction>
</comment>
<keyword evidence="6" id="KW-0548">Nucleotidyltransferase</keyword>
<dbReference type="SUPFAM" id="SSF56672">
    <property type="entry name" value="DNA/RNA polymerases"/>
    <property type="match status" value="1"/>
</dbReference>
<evidence type="ECO:0000256" key="6">
    <source>
        <dbReference type="ARBA" id="ARBA00022695"/>
    </source>
</evidence>
<keyword evidence="9" id="KW-0238">DNA-binding</keyword>
<feature type="domain" description="DNA-directed DNA polymerase family A palm" evidence="11">
    <location>
        <begin position="214"/>
        <end position="415"/>
    </location>
</feature>
<dbReference type="GO" id="GO:0003677">
    <property type="term" value="F:DNA binding"/>
    <property type="evidence" value="ECO:0007669"/>
    <property type="project" value="UniProtKB-KW"/>
</dbReference>
<dbReference type="EMBL" id="GU474854">
    <property type="protein sequence ID" value="ADI17092.1"/>
    <property type="molecule type" value="Genomic_DNA"/>
</dbReference>
<evidence type="ECO:0000256" key="9">
    <source>
        <dbReference type="ARBA" id="ARBA00023125"/>
    </source>
</evidence>
<dbReference type="GO" id="GO:0006261">
    <property type="term" value="P:DNA-templated DNA replication"/>
    <property type="evidence" value="ECO:0007669"/>
    <property type="project" value="InterPro"/>
</dbReference>
<evidence type="ECO:0000256" key="2">
    <source>
        <dbReference type="ARBA" id="ARBA00011541"/>
    </source>
</evidence>